<proteinExistence type="predicted"/>
<comment type="caution">
    <text evidence="1">The sequence shown here is derived from an EMBL/GenBank/DDBJ whole genome shotgun (WGS) entry which is preliminary data.</text>
</comment>
<evidence type="ECO:0000313" key="1">
    <source>
        <dbReference type="EMBL" id="SCC79494.1"/>
    </source>
</evidence>
<reference evidence="1 2" key="1">
    <citation type="submission" date="2016-08" db="EMBL/GenBank/DDBJ databases">
        <authorList>
            <person name="Varghese N."/>
            <person name="Submissions Spin"/>
        </authorList>
    </citation>
    <scope>NUCLEOTIDE SEQUENCE [LARGE SCALE GENOMIC DNA]</scope>
    <source>
        <strain evidence="1 2">HL-109</strain>
    </source>
</reference>
<evidence type="ECO:0000313" key="2">
    <source>
        <dbReference type="Proteomes" id="UP000182800"/>
    </source>
</evidence>
<name>A0ABY0K683_9HYPH</name>
<dbReference type="Proteomes" id="UP000182800">
    <property type="component" value="Unassembled WGS sequence"/>
</dbReference>
<gene>
    <name evidence="1" type="ORF">GA0071312_0916</name>
</gene>
<sequence>MCQAIEQGGRHFGVEEDRRPFAEAEICHDHDACALMEFAQEMEEHRAAGGAERQVAEFVEDHEIKAGEAFGDLTGLALCLFLFEGIDELDGREEADLSPVMLDGLDAKGRRDMILYREPSSFFTLRLSAPGWLAAMRATRSERGTARR</sequence>
<dbReference type="EMBL" id="FMBM01000001">
    <property type="protein sequence ID" value="SCC79494.1"/>
    <property type="molecule type" value="Genomic_DNA"/>
</dbReference>
<keyword evidence="2" id="KW-1185">Reference proteome</keyword>
<organism evidence="1 2">
    <name type="scientific">Saliniramus fredricksonii</name>
    <dbReference type="NCBI Taxonomy" id="1653334"/>
    <lineage>
        <taxon>Bacteria</taxon>
        <taxon>Pseudomonadati</taxon>
        <taxon>Pseudomonadota</taxon>
        <taxon>Alphaproteobacteria</taxon>
        <taxon>Hyphomicrobiales</taxon>
        <taxon>Salinarimonadaceae</taxon>
        <taxon>Saliniramus</taxon>
    </lineage>
</organism>
<protein>
    <submittedName>
        <fullName evidence="1">Uncharacterized protein</fullName>
    </submittedName>
</protein>
<accession>A0ABY0K683</accession>